<dbReference type="InterPro" id="IPR038789">
    <property type="entry name" value="LPA2-like"/>
</dbReference>
<proteinExistence type="predicted"/>
<evidence type="ECO:0000256" key="1">
    <source>
        <dbReference type="SAM" id="MobiDB-lite"/>
    </source>
</evidence>
<feature type="region of interest" description="Disordered" evidence="1">
    <location>
        <begin position="32"/>
        <end position="121"/>
    </location>
</feature>
<feature type="compositionally biased region" description="Basic and acidic residues" evidence="1">
    <location>
        <begin position="42"/>
        <end position="51"/>
    </location>
</feature>
<sequence length="205" mass="22200">MEQASPLATQRRLQIHFPKIPFAFSPLPRHSILLPLRPSHTPRAESERDQNADASIIASDAPPKRPPEGKGLGFGKVTAEVKKRKGKERRSNIVRRSPVEKPTGFFSGEGQPSDRNQEQQQQLSLNENAFLLTWLGLGALILVEGIALAASEARVEFGSSIQSEGVLTNVVKPLGVPTNGKTKGTGLTESVGKEDHVELDSSPTL</sequence>
<comment type="caution">
    <text evidence="2">The sequence shown here is derived from an EMBL/GenBank/DDBJ whole genome shotgun (WGS) entry which is preliminary data.</text>
</comment>
<evidence type="ECO:0000313" key="2">
    <source>
        <dbReference type="EMBL" id="KAK1286563.1"/>
    </source>
</evidence>
<feature type="compositionally biased region" description="Polar residues" evidence="1">
    <location>
        <begin position="179"/>
        <end position="188"/>
    </location>
</feature>
<dbReference type="PANTHER" id="PTHR37385">
    <property type="entry name" value="PROTEIN LOW PSII ACCUMULATION 2, CHLOROPLASTIC"/>
    <property type="match status" value="1"/>
</dbReference>
<accession>A0AAV9CE25</accession>
<dbReference type="GO" id="GO:0009507">
    <property type="term" value="C:chloroplast"/>
    <property type="evidence" value="ECO:0007669"/>
    <property type="project" value="TreeGrafter"/>
</dbReference>
<reference evidence="2" key="2">
    <citation type="submission" date="2023-06" db="EMBL/GenBank/DDBJ databases">
        <authorList>
            <person name="Ma L."/>
            <person name="Liu K.-W."/>
            <person name="Li Z."/>
            <person name="Hsiao Y.-Y."/>
            <person name="Qi Y."/>
            <person name="Fu T."/>
            <person name="Tang G."/>
            <person name="Zhang D."/>
            <person name="Sun W.-H."/>
            <person name="Liu D.-K."/>
            <person name="Li Y."/>
            <person name="Chen G.-Z."/>
            <person name="Liu X.-D."/>
            <person name="Liao X.-Y."/>
            <person name="Jiang Y.-T."/>
            <person name="Yu X."/>
            <person name="Hao Y."/>
            <person name="Huang J."/>
            <person name="Zhao X.-W."/>
            <person name="Ke S."/>
            <person name="Chen Y.-Y."/>
            <person name="Wu W.-L."/>
            <person name="Hsu J.-L."/>
            <person name="Lin Y.-F."/>
            <person name="Huang M.-D."/>
            <person name="Li C.-Y."/>
            <person name="Huang L."/>
            <person name="Wang Z.-W."/>
            <person name="Zhao X."/>
            <person name="Zhong W.-Y."/>
            <person name="Peng D.-H."/>
            <person name="Ahmad S."/>
            <person name="Lan S."/>
            <person name="Zhang J.-S."/>
            <person name="Tsai W.-C."/>
            <person name="Van De Peer Y."/>
            <person name="Liu Z.-J."/>
        </authorList>
    </citation>
    <scope>NUCLEOTIDE SEQUENCE</scope>
    <source>
        <strain evidence="2">CP</strain>
        <tissue evidence="2">Leaves</tissue>
    </source>
</reference>
<dbReference type="AlphaFoldDB" id="A0AAV9CE25"/>
<gene>
    <name evidence="2" type="ORF">QJS10_CPB20g01511</name>
</gene>
<dbReference type="EMBL" id="JAUJYO010000020">
    <property type="protein sequence ID" value="KAK1286563.1"/>
    <property type="molecule type" value="Genomic_DNA"/>
</dbReference>
<evidence type="ECO:0000313" key="3">
    <source>
        <dbReference type="Proteomes" id="UP001180020"/>
    </source>
</evidence>
<name>A0AAV9CE25_ACOCL</name>
<dbReference type="PANTHER" id="PTHR37385:SF2">
    <property type="entry name" value="PROTEIN LPA2"/>
    <property type="match status" value="1"/>
</dbReference>
<protein>
    <submittedName>
        <fullName evidence="2">Uncharacterized protein</fullName>
    </submittedName>
</protein>
<keyword evidence="3" id="KW-1185">Reference proteome</keyword>
<reference evidence="2" key="1">
    <citation type="journal article" date="2023" name="Nat. Commun.">
        <title>Diploid and tetraploid genomes of Acorus and the evolution of monocots.</title>
        <authorList>
            <person name="Ma L."/>
            <person name="Liu K.W."/>
            <person name="Li Z."/>
            <person name="Hsiao Y.Y."/>
            <person name="Qi Y."/>
            <person name="Fu T."/>
            <person name="Tang G.D."/>
            <person name="Zhang D."/>
            <person name="Sun W.H."/>
            <person name="Liu D.K."/>
            <person name="Li Y."/>
            <person name="Chen G.Z."/>
            <person name="Liu X.D."/>
            <person name="Liao X.Y."/>
            <person name="Jiang Y.T."/>
            <person name="Yu X."/>
            <person name="Hao Y."/>
            <person name="Huang J."/>
            <person name="Zhao X.W."/>
            <person name="Ke S."/>
            <person name="Chen Y.Y."/>
            <person name="Wu W.L."/>
            <person name="Hsu J.L."/>
            <person name="Lin Y.F."/>
            <person name="Huang M.D."/>
            <person name="Li C.Y."/>
            <person name="Huang L."/>
            <person name="Wang Z.W."/>
            <person name="Zhao X."/>
            <person name="Zhong W.Y."/>
            <person name="Peng D.H."/>
            <person name="Ahmad S."/>
            <person name="Lan S."/>
            <person name="Zhang J.S."/>
            <person name="Tsai W.C."/>
            <person name="Van de Peer Y."/>
            <person name="Liu Z.J."/>
        </authorList>
    </citation>
    <scope>NUCLEOTIDE SEQUENCE</scope>
    <source>
        <strain evidence="2">CP</strain>
    </source>
</reference>
<feature type="region of interest" description="Disordered" evidence="1">
    <location>
        <begin position="178"/>
        <end position="205"/>
    </location>
</feature>
<organism evidence="2 3">
    <name type="scientific">Acorus calamus</name>
    <name type="common">Sweet flag</name>
    <dbReference type="NCBI Taxonomy" id="4465"/>
    <lineage>
        <taxon>Eukaryota</taxon>
        <taxon>Viridiplantae</taxon>
        <taxon>Streptophyta</taxon>
        <taxon>Embryophyta</taxon>
        <taxon>Tracheophyta</taxon>
        <taxon>Spermatophyta</taxon>
        <taxon>Magnoliopsida</taxon>
        <taxon>Liliopsida</taxon>
        <taxon>Acoraceae</taxon>
        <taxon>Acorus</taxon>
    </lineage>
</organism>
<dbReference type="Proteomes" id="UP001180020">
    <property type="component" value="Unassembled WGS sequence"/>
</dbReference>